<reference evidence="2 3" key="1">
    <citation type="submission" date="2019-10" db="EMBL/GenBank/DDBJ databases">
        <title>Whole genome shotgun sequence of Acrocarpospora pleiomorpha NBRC 16267.</title>
        <authorList>
            <person name="Ichikawa N."/>
            <person name="Kimura A."/>
            <person name="Kitahashi Y."/>
            <person name="Komaki H."/>
            <person name="Oguchi A."/>
        </authorList>
    </citation>
    <scope>NUCLEOTIDE SEQUENCE [LARGE SCALE GENOMIC DNA]</scope>
    <source>
        <strain evidence="2 3">NBRC 16267</strain>
    </source>
</reference>
<evidence type="ECO:0000256" key="1">
    <source>
        <dbReference type="SAM" id="MobiDB-lite"/>
    </source>
</evidence>
<gene>
    <name evidence="2" type="ORF">Aple_034110</name>
</gene>
<feature type="region of interest" description="Disordered" evidence="1">
    <location>
        <begin position="46"/>
        <end position="68"/>
    </location>
</feature>
<comment type="caution">
    <text evidence="2">The sequence shown here is derived from an EMBL/GenBank/DDBJ whole genome shotgun (WGS) entry which is preliminary data.</text>
</comment>
<keyword evidence="3" id="KW-1185">Reference proteome</keyword>
<dbReference type="AlphaFoldDB" id="A0A5M3XG05"/>
<organism evidence="2 3">
    <name type="scientific">Acrocarpospora pleiomorpha</name>
    <dbReference type="NCBI Taxonomy" id="90975"/>
    <lineage>
        <taxon>Bacteria</taxon>
        <taxon>Bacillati</taxon>
        <taxon>Actinomycetota</taxon>
        <taxon>Actinomycetes</taxon>
        <taxon>Streptosporangiales</taxon>
        <taxon>Streptosporangiaceae</taxon>
        <taxon>Acrocarpospora</taxon>
    </lineage>
</organism>
<name>A0A5M3XG05_9ACTN</name>
<dbReference type="EMBL" id="BLAF01000017">
    <property type="protein sequence ID" value="GES20515.1"/>
    <property type="molecule type" value="Genomic_DNA"/>
</dbReference>
<proteinExistence type="predicted"/>
<sequence>MVDSVVIRNTAPPSNTRIMLCVSLFTETSGGSPVLQGREEFGPRLGWPGEAGTAVGAKRASEFVGPSR</sequence>
<evidence type="ECO:0000313" key="3">
    <source>
        <dbReference type="Proteomes" id="UP000377595"/>
    </source>
</evidence>
<accession>A0A5M3XG05</accession>
<evidence type="ECO:0000313" key="2">
    <source>
        <dbReference type="EMBL" id="GES20515.1"/>
    </source>
</evidence>
<protein>
    <submittedName>
        <fullName evidence="2">Uncharacterized protein</fullName>
    </submittedName>
</protein>
<dbReference type="Proteomes" id="UP000377595">
    <property type="component" value="Unassembled WGS sequence"/>
</dbReference>